<reference evidence="2" key="1">
    <citation type="submission" date="2022-01" db="EMBL/GenBank/DDBJ databases">
        <title>Genome Sequence Resource for Two Populations of Ditylenchus destructor, the Migratory Endoparasitic Phytonematode.</title>
        <authorList>
            <person name="Zhang H."/>
            <person name="Lin R."/>
            <person name="Xie B."/>
        </authorList>
    </citation>
    <scope>NUCLEOTIDE SEQUENCE</scope>
    <source>
        <strain evidence="2">BazhouSP</strain>
    </source>
</reference>
<evidence type="ECO:0000256" key="1">
    <source>
        <dbReference type="SAM" id="SignalP"/>
    </source>
</evidence>
<dbReference type="AlphaFoldDB" id="A0AAD4MPA2"/>
<sequence>MILILLCAALFVGFGAASNVIPHVPFPYPPQIKTPLTLRDPIQPGTLVWITGLFYNNVYNNDLKIYVIAGGNGEYNDQLKAVVLEIRANHDEDKISYGSLSHWGGEWNYAADSKNPVRDGVRSNVGYDFVLEFKDNVIVVWVNGHVLSIYPYSATIHDLSEITGVHIPQNDELGIMLATHRSTTSFGSFPYTARFDPPLSKGKQYLGSYGMIHCGEYANNDVEYIFHNSSVSPKNWHFGLIYNCKQKLFGMQAAIDGKAVGLQTKKYEIAQVKNGVVLFFEVDTARVKVSVNGEDLFDFPHQVDIEKYPVTDLDILSSKGRFSMSILVMVDKPS</sequence>
<evidence type="ECO:0008006" key="4">
    <source>
        <dbReference type="Google" id="ProtNLM"/>
    </source>
</evidence>
<keyword evidence="1" id="KW-0732">Signal</keyword>
<accession>A0AAD4MPA2</accession>
<protein>
    <recommendedName>
        <fullName evidence="4">Galectin</fullName>
    </recommendedName>
</protein>
<evidence type="ECO:0000313" key="2">
    <source>
        <dbReference type="EMBL" id="KAI1699480.1"/>
    </source>
</evidence>
<dbReference type="EMBL" id="JAKKPZ010000178">
    <property type="protein sequence ID" value="KAI1699480.1"/>
    <property type="molecule type" value="Genomic_DNA"/>
</dbReference>
<keyword evidence="3" id="KW-1185">Reference proteome</keyword>
<feature type="signal peptide" evidence="1">
    <location>
        <begin position="1"/>
        <end position="17"/>
    </location>
</feature>
<gene>
    <name evidence="2" type="ORF">DdX_17309</name>
</gene>
<dbReference type="Proteomes" id="UP001201812">
    <property type="component" value="Unassembled WGS sequence"/>
</dbReference>
<evidence type="ECO:0000313" key="3">
    <source>
        <dbReference type="Proteomes" id="UP001201812"/>
    </source>
</evidence>
<proteinExistence type="predicted"/>
<organism evidence="2 3">
    <name type="scientific">Ditylenchus destructor</name>
    <dbReference type="NCBI Taxonomy" id="166010"/>
    <lineage>
        <taxon>Eukaryota</taxon>
        <taxon>Metazoa</taxon>
        <taxon>Ecdysozoa</taxon>
        <taxon>Nematoda</taxon>
        <taxon>Chromadorea</taxon>
        <taxon>Rhabditida</taxon>
        <taxon>Tylenchina</taxon>
        <taxon>Tylenchomorpha</taxon>
        <taxon>Sphaerularioidea</taxon>
        <taxon>Anguinidae</taxon>
        <taxon>Anguininae</taxon>
        <taxon>Ditylenchus</taxon>
    </lineage>
</organism>
<dbReference type="Gene3D" id="2.60.120.200">
    <property type="match status" value="1"/>
</dbReference>
<feature type="chain" id="PRO_5042218353" description="Galectin" evidence="1">
    <location>
        <begin position="18"/>
        <end position="334"/>
    </location>
</feature>
<comment type="caution">
    <text evidence="2">The sequence shown here is derived from an EMBL/GenBank/DDBJ whole genome shotgun (WGS) entry which is preliminary data.</text>
</comment>
<name>A0AAD4MPA2_9BILA</name>